<dbReference type="Proteomes" id="UP000886520">
    <property type="component" value="Chromosome 11"/>
</dbReference>
<proteinExistence type="predicted"/>
<protein>
    <submittedName>
        <fullName evidence="1">Uncharacterized protein</fullName>
    </submittedName>
</protein>
<reference evidence="1" key="1">
    <citation type="submission" date="2021-01" db="EMBL/GenBank/DDBJ databases">
        <title>Adiantum capillus-veneris genome.</title>
        <authorList>
            <person name="Fang Y."/>
            <person name="Liao Q."/>
        </authorList>
    </citation>
    <scope>NUCLEOTIDE SEQUENCE</scope>
    <source>
        <strain evidence="1">H3</strain>
        <tissue evidence="1">Leaf</tissue>
    </source>
</reference>
<dbReference type="AlphaFoldDB" id="A0A9D4ZFS0"/>
<evidence type="ECO:0000313" key="2">
    <source>
        <dbReference type="Proteomes" id="UP000886520"/>
    </source>
</evidence>
<sequence>ARSKTQQPTPRIMQAYLISLSDSRPPTAIQTFTLSWPRYLSALKLSHFRTRLHVLYGIGKQQLQVHYSSAICKTNSPRPQAVSIVFSSLSLSQPLPRKHYLSLLHPKEAQHAATREMASDILTRTLA</sequence>
<organism evidence="1 2">
    <name type="scientific">Adiantum capillus-veneris</name>
    <name type="common">Maidenhair fern</name>
    <dbReference type="NCBI Taxonomy" id="13818"/>
    <lineage>
        <taxon>Eukaryota</taxon>
        <taxon>Viridiplantae</taxon>
        <taxon>Streptophyta</taxon>
        <taxon>Embryophyta</taxon>
        <taxon>Tracheophyta</taxon>
        <taxon>Polypodiopsida</taxon>
        <taxon>Polypodiidae</taxon>
        <taxon>Polypodiales</taxon>
        <taxon>Pteridineae</taxon>
        <taxon>Pteridaceae</taxon>
        <taxon>Vittarioideae</taxon>
        <taxon>Adiantum</taxon>
    </lineage>
</organism>
<dbReference type="EMBL" id="JABFUD020000011">
    <property type="protein sequence ID" value="KAI5073823.1"/>
    <property type="molecule type" value="Genomic_DNA"/>
</dbReference>
<feature type="non-terminal residue" evidence="1">
    <location>
        <position position="1"/>
    </location>
</feature>
<comment type="caution">
    <text evidence="1">The sequence shown here is derived from an EMBL/GenBank/DDBJ whole genome shotgun (WGS) entry which is preliminary data.</text>
</comment>
<evidence type="ECO:0000313" key="1">
    <source>
        <dbReference type="EMBL" id="KAI5073823.1"/>
    </source>
</evidence>
<accession>A0A9D4ZFS0</accession>
<name>A0A9D4ZFS0_ADICA</name>
<gene>
    <name evidence="1" type="ORF">GOP47_0011836</name>
</gene>
<keyword evidence="2" id="KW-1185">Reference proteome</keyword>